<keyword evidence="8" id="KW-0238">DNA-binding</keyword>
<accession>A0AAY4ACJ8</accession>
<evidence type="ECO:0000256" key="3">
    <source>
        <dbReference type="ARBA" id="ARBA00022723"/>
    </source>
</evidence>
<dbReference type="PANTHER" id="PTHR23235:SF65">
    <property type="entry name" value="KRUEPPEL-LIKE FACTOR 11"/>
    <property type="match status" value="1"/>
</dbReference>
<dbReference type="PROSITE" id="PS50157">
    <property type="entry name" value="ZINC_FINGER_C2H2_2"/>
    <property type="match status" value="3"/>
</dbReference>
<dbReference type="GO" id="GO:0000978">
    <property type="term" value="F:RNA polymerase II cis-regulatory region sequence-specific DNA binding"/>
    <property type="evidence" value="ECO:0007669"/>
    <property type="project" value="TreeGrafter"/>
</dbReference>
<dbReference type="PROSITE" id="PS00028">
    <property type="entry name" value="ZINC_FINGER_C2H2_1"/>
    <property type="match status" value="3"/>
</dbReference>
<evidence type="ECO:0000256" key="5">
    <source>
        <dbReference type="ARBA" id="ARBA00022771"/>
    </source>
</evidence>
<keyword evidence="4" id="KW-0677">Repeat</keyword>
<dbReference type="Pfam" id="PF00096">
    <property type="entry name" value="zf-C2H2"/>
    <property type="match status" value="3"/>
</dbReference>
<dbReference type="SUPFAM" id="SSF57667">
    <property type="entry name" value="beta-beta-alpha zinc fingers"/>
    <property type="match status" value="2"/>
</dbReference>
<feature type="domain" description="C2H2-type" evidence="13">
    <location>
        <begin position="401"/>
        <end position="428"/>
    </location>
</feature>
<dbReference type="PANTHER" id="PTHR23235">
    <property type="entry name" value="KRUEPPEL-LIKE TRANSCRIPTION FACTOR"/>
    <property type="match status" value="1"/>
</dbReference>
<dbReference type="GeneID" id="114794471"/>
<evidence type="ECO:0000256" key="6">
    <source>
        <dbReference type="ARBA" id="ARBA00022833"/>
    </source>
</evidence>
<dbReference type="CDD" id="cd21584">
    <property type="entry name" value="KLF11_N"/>
    <property type="match status" value="1"/>
</dbReference>
<keyword evidence="2" id="KW-0678">Repressor</keyword>
<dbReference type="AlphaFoldDB" id="A0AAY4ACJ8"/>
<feature type="region of interest" description="Disordered" evidence="12">
    <location>
        <begin position="51"/>
        <end position="76"/>
    </location>
</feature>
<organism evidence="14 15">
    <name type="scientific">Denticeps clupeoides</name>
    <name type="common">denticle herring</name>
    <dbReference type="NCBI Taxonomy" id="299321"/>
    <lineage>
        <taxon>Eukaryota</taxon>
        <taxon>Metazoa</taxon>
        <taxon>Chordata</taxon>
        <taxon>Craniata</taxon>
        <taxon>Vertebrata</taxon>
        <taxon>Euteleostomi</taxon>
        <taxon>Actinopterygii</taxon>
        <taxon>Neopterygii</taxon>
        <taxon>Teleostei</taxon>
        <taxon>Clupei</taxon>
        <taxon>Clupeiformes</taxon>
        <taxon>Denticipitoidei</taxon>
        <taxon>Denticipitidae</taxon>
        <taxon>Denticeps</taxon>
    </lineage>
</organism>
<reference evidence="14 15" key="1">
    <citation type="submission" date="2020-06" db="EMBL/GenBank/DDBJ databases">
        <authorList>
            <consortium name="Wellcome Sanger Institute Data Sharing"/>
        </authorList>
    </citation>
    <scope>NUCLEOTIDE SEQUENCE [LARGE SCALE GENOMIC DNA]</scope>
</reference>
<dbReference type="GO" id="GO:0008270">
    <property type="term" value="F:zinc ion binding"/>
    <property type="evidence" value="ECO:0007669"/>
    <property type="project" value="UniProtKB-KW"/>
</dbReference>
<reference evidence="14" key="2">
    <citation type="submission" date="2025-08" db="UniProtKB">
        <authorList>
            <consortium name="Ensembl"/>
        </authorList>
    </citation>
    <scope>IDENTIFICATION</scope>
</reference>
<evidence type="ECO:0000256" key="1">
    <source>
        <dbReference type="ARBA" id="ARBA00004123"/>
    </source>
</evidence>
<proteinExistence type="predicted"/>
<evidence type="ECO:0000256" key="10">
    <source>
        <dbReference type="ARBA" id="ARBA00023242"/>
    </source>
</evidence>
<dbReference type="SMART" id="SM00355">
    <property type="entry name" value="ZnF_C2H2"/>
    <property type="match status" value="3"/>
</dbReference>
<name>A0AAY4ACJ8_9TELE</name>
<keyword evidence="7" id="KW-0805">Transcription regulation</keyword>
<evidence type="ECO:0000313" key="15">
    <source>
        <dbReference type="Proteomes" id="UP000694580"/>
    </source>
</evidence>
<keyword evidence="15" id="KW-1185">Reference proteome</keyword>
<protein>
    <recommendedName>
        <fullName evidence="13">C2H2-type domain-containing protein</fullName>
    </recommendedName>
</protein>
<gene>
    <name evidence="14" type="primary">klf11b</name>
</gene>
<evidence type="ECO:0000259" key="13">
    <source>
        <dbReference type="PROSITE" id="PS50157"/>
    </source>
</evidence>
<evidence type="ECO:0000256" key="2">
    <source>
        <dbReference type="ARBA" id="ARBA00022491"/>
    </source>
</evidence>
<dbReference type="GO" id="GO:0005634">
    <property type="term" value="C:nucleus"/>
    <property type="evidence" value="ECO:0007669"/>
    <property type="project" value="UniProtKB-SubCell"/>
</dbReference>
<comment type="subcellular location">
    <subcellularLocation>
        <location evidence="1">Nucleus</location>
    </subcellularLocation>
</comment>
<keyword evidence="5 11" id="KW-0863">Zinc-finger</keyword>
<dbReference type="Ensembl" id="ENSDCDT00010006902.1">
    <property type="protein sequence ID" value="ENSDCDP00010006677.1"/>
    <property type="gene ID" value="ENSDCDG00010002864.1"/>
</dbReference>
<dbReference type="RefSeq" id="XP_028842873.1">
    <property type="nucleotide sequence ID" value="XM_028987040.1"/>
</dbReference>
<dbReference type="Proteomes" id="UP000694580">
    <property type="component" value="Chromosome 1"/>
</dbReference>
<dbReference type="GO" id="GO:0000981">
    <property type="term" value="F:DNA-binding transcription factor activity, RNA polymerase II-specific"/>
    <property type="evidence" value="ECO:0007669"/>
    <property type="project" value="TreeGrafter"/>
</dbReference>
<reference evidence="14" key="3">
    <citation type="submission" date="2025-09" db="UniProtKB">
        <authorList>
            <consortium name="Ensembl"/>
        </authorList>
    </citation>
    <scope>IDENTIFICATION</scope>
</reference>
<evidence type="ECO:0000256" key="11">
    <source>
        <dbReference type="PROSITE-ProRule" id="PRU00042"/>
    </source>
</evidence>
<evidence type="ECO:0000256" key="4">
    <source>
        <dbReference type="ARBA" id="ARBA00022737"/>
    </source>
</evidence>
<keyword evidence="9" id="KW-0804">Transcription</keyword>
<evidence type="ECO:0000256" key="8">
    <source>
        <dbReference type="ARBA" id="ARBA00023125"/>
    </source>
</evidence>
<keyword evidence="3" id="KW-0479">Metal-binding</keyword>
<dbReference type="FunFam" id="3.30.160.60:FF:000134">
    <property type="entry name" value="Krueppel-like factor 11"/>
    <property type="match status" value="1"/>
</dbReference>
<feature type="domain" description="C2H2-type" evidence="13">
    <location>
        <begin position="341"/>
        <end position="370"/>
    </location>
</feature>
<dbReference type="FunFam" id="3.30.160.60:FF:000018">
    <property type="entry name" value="Krueppel-like factor 15"/>
    <property type="match status" value="1"/>
</dbReference>
<evidence type="ECO:0000256" key="9">
    <source>
        <dbReference type="ARBA" id="ARBA00023163"/>
    </source>
</evidence>
<dbReference type="GeneTree" id="ENSGT00940000155982"/>
<sequence length="464" mass="50025">MELSYPGDRTQHCEMIPARRRHDSEQSSCSAMESNDLEAAEALVCMSSWGQGSPRPGTFRPRPLTPASDSCDSLLQPDHPDTPKEYVCLSSLCMTPPHSPSFAENMTSATVISPPSSTIPPASSISCCSWAQQQAAGHPSKGTSLKKGTSAPCRAMATSVIRHTADRSPCQHIPPAAIQQQPAKAEQQKQQHMPTPAHMPAAAPCQSVSKGCVAAPPSGKSLPVLVPQSPPPNPSPPIICQMFPVASQTGVISAFIQSPPQRPSPGVKSILPQPYIVGTPVPQGAVMFVVPQSPVPQAAQCAQTLMTLGNTKLLPLAPAPVYMPSGPSSASQMDLSRRRNYVCNFPGCRKTYFKSSHLKAHLRTHTGEKPFSCNWDGCDKKFARSDELSRHRRTHTGEKKFVCPVCDRRFMRSDHLTKHARRHMTTKKVPSWQAEVRNLNRMATAGATPSGPAVPFSMLIPASS</sequence>
<evidence type="ECO:0000313" key="14">
    <source>
        <dbReference type="Ensembl" id="ENSDCDP00010006677.1"/>
    </source>
</evidence>
<keyword evidence="6" id="KW-0862">Zinc</keyword>
<keyword evidence="10" id="KW-0539">Nucleus</keyword>
<dbReference type="FunFam" id="3.30.160.60:FF:000205">
    <property type="entry name" value="Putative Krueppel-like factor 10"/>
    <property type="match status" value="1"/>
</dbReference>
<dbReference type="Gene3D" id="3.30.160.60">
    <property type="entry name" value="Classic Zinc Finger"/>
    <property type="match status" value="3"/>
</dbReference>
<dbReference type="InterPro" id="IPR013087">
    <property type="entry name" value="Znf_C2H2_type"/>
</dbReference>
<feature type="region of interest" description="Disordered" evidence="12">
    <location>
        <begin position="177"/>
        <end position="201"/>
    </location>
</feature>
<evidence type="ECO:0000256" key="12">
    <source>
        <dbReference type="SAM" id="MobiDB-lite"/>
    </source>
</evidence>
<evidence type="ECO:0000256" key="7">
    <source>
        <dbReference type="ARBA" id="ARBA00023015"/>
    </source>
</evidence>
<feature type="domain" description="C2H2-type" evidence="13">
    <location>
        <begin position="371"/>
        <end position="400"/>
    </location>
</feature>
<dbReference type="InterPro" id="IPR036236">
    <property type="entry name" value="Znf_C2H2_sf"/>
</dbReference>